<name>A0A495B4E2_VOGIN</name>
<dbReference type="AlphaFoldDB" id="A0A495B4E2"/>
<comment type="caution">
    <text evidence="1">The sequence shown here is derived from an EMBL/GenBank/DDBJ whole genome shotgun (WGS) entry which is preliminary data.</text>
</comment>
<dbReference type="Pfam" id="PF06945">
    <property type="entry name" value="DUF1289"/>
    <property type="match status" value="1"/>
</dbReference>
<dbReference type="EMBL" id="RBID01000017">
    <property type="protein sequence ID" value="RKQ55393.1"/>
    <property type="molecule type" value="Genomic_DNA"/>
</dbReference>
<gene>
    <name evidence="1" type="ORF">C8E02_2769</name>
</gene>
<organism evidence="1 2">
    <name type="scientific">Vogesella indigofera</name>
    <name type="common">Pseudomonas indigofera</name>
    <dbReference type="NCBI Taxonomy" id="45465"/>
    <lineage>
        <taxon>Bacteria</taxon>
        <taxon>Pseudomonadati</taxon>
        <taxon>Pseudomonadota</taxon>
        <taxon>Betaproteobacteria</taxon>
        <taxon>Neisseriales</taxon>
        <taxon>Chromobacteriaceae</taxon>
        <taxon>Vogesella</taxon>
    </lineage>
</organism>
<evidence type="ECO:0000313" key="1">
    <source>
        <dbReference type="EMBL" id="RKQ55393.1"/>
    </source>
</evidence>
<proteinExistence type="predicted"/>
<dbReference type="PANTHER" id="PTHR35175">
    <property type="entry name" value="DUF1289 DOMAIN-CONTAINING PROTEIN"/>
    <property type="match status" value="1"/>
</dbReference>
<protein>
    <submittedName>
        <fullName evidence="1">Putative Fe-S protein YdhL (DUF1289 family)</fullName>
    </submittedName>
</protein>
<accession>A0A495B4E2</accession>
<evidence type="ECO:0000313" key="2">
    <source>
        <dbReference type="Proteomes" id="UP000279384"/>
    </source>
</evidence>
<dbReference type="InterPro" id="IPR010710">
    <property type="entry name" value="DUF1289"/>
</dbReference>
<reference evidence="1 2" key="1">
    <citation type="submission" date="2018-10" db="EMBL/GenBank/DDBJ databases">
        <title>Genomic Encyclopedia of Type Strains, Phase IV (KMG-IV): sequencing the most valuable type-strain genomes for metagenomic binning, comparative biology and taxonomic classification.</title>
        <authorList>
            <person name="Goeker M."/>
        </authorList>
    </citation>
    <scope>NUCLEOTIDE SEQUENCE [LARGE SCALE GENOMIC DNA]</scope>
    <source>
        <strain evidence="1 2">DSM 3303</strain>
    </source>
</reference>
<dbReference type="Proteomes" id="UP000279384">
    <property type="component" value="Unassembled WGS sequence"/>
</dbReference>
<dbReference type="RefSeq" id="WP_120811483.1">
    <property type="nucleotide sequence ID" value="NZ_RBID01000017.1"/>
</dbReference>
<sequence>MIATPCIGVCSTAVGDEVCFGCGRSFAEVSNWLALDDGQRAAIQAQLSRRKVWLQMAMQSGGRLQAILPAQQQATLALTPSLLVTLGWPQQRQGRGYVPLLTHDGRSYLLPVYRDDWLRLFWDCLFDADCAPLN</sequence>
<dbReference type="PANTHER" id="PTHR35175:SF2">
    <property type="entry name" value="DUF1289 DOMAIN-CONTAINING PROTEIN"/>
    <property type="match status" value="1"/>
</dbReference>